<gene>
    <name evidence="3" type="ORF">DFJ69_0786</name>
</gene>
<proteinExistence type="predicted"/>
<dbReference type="Proteomes" id="UP000256661">
    <property type="component" value="Unassembled WGS sequence"/>
</dbReference>
<keyword evidence="1" id="KW-0732">Signal</keyword>
<name>A0A3D9SHK4_9ACTN</name>
<dbReference type="Pfam" id="PF13519">
    <property type="entry name" value="VWA_2"/>
    <property type="match status" value="1"/>
</dbReference>
<dbReference type="PROSITE" id="PS51257">
    <property type="entry name" value="PROKAR_LIPOPROTEIN"/>
    <property type="match status" value="1"/>
</dbReference>
<dbReference type="SMART" id="SM00327">
    <property type="entry name" value="VWA"/>
    <property type="match status" value="1"/>
</dbReference>
<dbReference type="SUPFAM" id="SSF53850">
    <property type="entry name" value="Periplasmic binding protein-like II"/>
    <property type="match status" value="1"/>
</dbReference>
<dbReference type="PROSITE" id="PS50234">
    <property type="entry name" value="VWFA"/>
    <property type="match status" value="1"/>
</dbReference>
<dbReference type="Pfam" id="PF13531">
    <property type="entry name" value="SBP_bac_11"/>
    <property type="match status" value="1"/>
</dbReference>
<dbReference type="AlphaFoldDB" id="A0A3D9SHK4"/>
<dbReference type="InterPro" id="IPR036465">
    <property type="entry name" value="vWFA_dom_sf"/>
</dbReference>
<reference evidence="3 4" key="1">
    <citation type="submission" date="2018-08" db="EMBL/GenBank/DDBJ databases">
        <title>Sequencing the genomes of 1000 actinobacteria strains.</title>
        <authorList>
            <person name="Klenk H.-P."/>
        </authorList>
    </citation>
    <scope>NUCLEOTIDE SEQUENCE [LARGE SCALE GENOMIC DNA]</scope>
    <source>
        <strain evidence="3 4">DSM 43927</strain>
    </source>
</reference>
<sequence length="530" mass="57210">MIRRAVALVAALTLAVSGCGGGDDPDEDEGFTRGELRVLAGSELADLKPILEQAEKDIGVKVRMSHVGTLDGVQQIVGGKADGRYEAVWFSSNRYLSLHREAQSRLRTATTTMISPVVLGVRTSAARRLGWDRRPPTWAEIADAAAARRFTYGMTSPAASNSGFSALVAVASALSGEGGALDGPSVDATAPKLKGFFAGQTLTAGSSGWLSDAYLRRQGEVDGLINYESVLRSLNAPGRLREPLTLVYPRDGVVTADYPLTLLASAPADAQESHRRLGEYLRRPDVQRRIMTEVHRRPVNPQVRADGFAAIPPELPFPARLDAVVALLGAYYDKIRRPSRTLYVIDTSGSMAGERIEALRSALVALTGGSGASARYERFLNREEVTLIPFGSAPREPRFHTVPATAPEGELARIRSFAQGLDASGGTAIYDSLTRAYQVADEQIGRDPDRFTSIVLMSDGENSDGMDFGDFRDRFGDLPERVRGVPVFAVLFGEAATGEMNDLGKLTGGRTFDARSQSLDVVFREIRGYQ</sequence>
<feature type="signal peptide" evidence="1">
    <location>
        <begin position="1"/>
        <end position="22"/>
    </location>
</feature>
<protein>
    <submittedName>
        <fullName evidence="3">Ca-activated chloride channel family protein</fullName>
    </submittedName>
</protein>
<dbReference type="RefSeq" id="WP_245973987.1">
    <property type="nucleotide sequence ID" value="NZ_QTTT01000001.1"/>
</dbReference>
<accession>A0A3D9SHK4</accession>
<dbReference type="EMBL" id="QTTT01000001">
    <property type="protein sequence ID" value="REE95398.1"/>
    <property type="molecule type" value="Genomic_DNA"/>
</dbReference>
<keyword evidence="4" id="KW-1185">Reference proteome</keyword>
<evidence type="ECO:0000256" key="1">
    <source>
        <dbReference type="SAM" id="SignalP"/>
    </source>
</evidence>
<organism evidence="3 4">
    <name type="scientific">Thermomonospora umbrina</name>
    <dbReference type="NCBI Taxonomy" id="111806"/>
    <lineage>
        <taxon>Bacteria</taxon>
        <taxon>Bacillati</taxon>
        <taxon>Actinomycetota</taxon>
        <taxon>Actinomycetes</taxon>
        <taxon>Streptosporangiales</taxon>
        <taxon>Thermomonosporaceae</taxon>
        <taxon>Thermomonospora</taxon>
    </lineage>
</organism>
<evidence type="ECO:0000313" key="3">
    <source>
        <dbReference type="EMBL" id="REE95398.1"/>
    </source>
</evidence>
<evidence type="ECO:0000259" key="2">
    <source>
        <dbReference type="PROSITE" id="PS50234"/>
    </source>
</evidence>
<dbReference type="SUPFAM" id="SSF53300">
    <property type="entry name" value="vWA-like"/>
    <property type="match status" value="1"/>
</dbReference>
<comment type="caution">
    <text evidence="3">The sequence shown here is derived from an EMBL/GenBank/DDBJ whole genome shotgun (WGS) entry which is preliminary data.</text>
</comment>
<dbReference type="Gene3D" id="3.40.50.410">
    <property type="entry name" value="von Willebrand factor, type A domain"/>
    <property type="match status" value="1"/>
</dbReference>
<dbReference type="InterPro" id="IPR002035">
    <property type="entry name" value="VWF_A"/>
</dbReference>
<evidence type="ECO:0000313" key="4">
    <source>
        <dbReference type="Proteomes" id="UP000256661"/>
    </source>
</evidence>
<dbReference type="Gene3D" id="3.40.190.10">
    <property type="entry name" value="Periplasmic binding protein-like II"/>
    <property type="match status" value="2"/>
</dbReference>
<feature type="domain" description="VWFA" evidence="2">
    <location>
        <begin position="340"/>
        <end position="508"/>
    </location>
</feature>
<feature type="chain" id="PRO_5039574180" evidence="1">
    <location>
        <begin position="23"/>
        <end position="530"/>
    </location>
</feature>